<dbReference type="AlphaFoldDB" id="A0A0A1UBQ6"/>
<dbReference type="EMBL" id="KB206595">
    <property type="protein sequence ID" value="ELP89665.1"/>
    <property type="molecule type" value="Genomic_DNA"/>
</dbReference>
<evidence type="ECO:0000313" key="3">
    <source>
        <dbReference type="Proteomes" id="UP000014680"/>
    </source>
</evidence>
<protein>
    <submittedName>
        <fullName evidence="2">Uncharacterized protein</fullName>
    </submittedName>
</protein>
<feature type="compositionally biased region" description="Polar residues" evidence="1">
    <location>
        <begin position="15"/>
        <end position="30"/>
    </location>
</feature>
<feature type="region of interest" description="Disordered" evidence="1">
    <location>
        <begin position="1"/>
        <end position="30"/>
    </location>
</feature>
<accession>A0A0A1UBQ6</accession>
<name>A0A0A1UBQ6_ENTIV</name>
<gene>
    <name evidence="2" type="ORF">EIN_350350</name>
</gene>
<dbReference type="KEGG" id="eiv:EIN_350350"/>
<organism evidence="2 3">
    <name type="scientific">Entamoeba invadens IP1</name>
    <dbReference type="NCBI Taxonomy" id="370355"/>
    <lineage>
        <taxon>Eukaryota</taxon>
        <taxon>Amoebozoa</taxon>
        <taxon>Evosea</taxon>
        <taxon>Archamoebae</taxon>
        <taxon>Mastigamoebida</taxon>
        <taxon>Entamoebidae</taxon>
        <taxon>Entamoeba</taxon>
    </lineage>
</organism>
<reference evidence="2 3" key="1">
    <citation type="submission" date="2012-10" db="EMBL/GenBank/DDBJ databases">
        <authorList>
            <person name="Zafar N."/>
            <person name="Inman J."/>
            <person name="Hall N."/>
            <person name="Lorenzi H."/>
            <person name="Caler E."/>
        </authorList>
    </citation>
    <scope>NUCLEOTIDE SEQUENCE [LARGE SCALE GENOMIC DNA]</scope>
    <source>
        <strain evidence="2 3">IP1</strain>
    </source>
</reference>
<evidence type="ECO:0000256" key="1">
    <source>
        <dbReference type="SAM" id="MobiDB-lite"/>
    </source>
</evidence>
<keyword evidence="3" id="KW-1185">Reference proteome</keyword>
<sequence>MEEELVKVDMVISKPPTQETSDANRATTQTETTVILATHGPDLPIRRESSIRRSVLRFGENLIDPVRQKQTGPSPRRLVEMVENKSRFKKPTLCSVEHKKPKITQRGRCQQYGHNKQTCPTIKK</sequence>
<dbReference type="GeneID" id="14888633"/>
<dbReference type="VEuPathDB" id="AmoebaDB:EIN_350350"/>
<proteinExistence type="predicted"/>
<dbReference type="Proteomes" id="UP000014680">
    <property type="component" value="Unassembled WGS sequence"/>
</dbReference>
<evidence type="ECO:0000313" key="2">
    <source>
        <dbReference type="EMBL" id="ELP89665.1"/>
    </source>
</evidence>
<dbReference type="RefSeq" id="XP_004256436.1">
    <property type="nucleotide sequence ID" value="XM_004256388.1"/>
</dbReference>